<organism evidence="3 5">
    <name type="scientific">Rhizobium tibeticum</name>
    <dbReference type="NCBI Taxonomy" id="501024"/>
    <lineage>
        <taxon>Bacteria</taxon>
        <taxon>Pseudomonadati</taxon>
        <taxon>Pseudomonadota</taxon>
        <taxon>Alphaproteobacteria</taxon>
        <taxon>Hyphomicrobiales</taxon>
        <taxon>Rhizobiaceae</taxon>
        <taxon>Rhizobium/Agrobacterium group</taxon>
        <taxon>Rhizobium</taxon>
    </lineage>
</organism>
<dbReference type="Proteomes" id="UP000183063">
    <property type="component" value="Unassembled WGS sequence"/>
</dbReference>
<keyword evidence="2" id="KW-0472">Membrane</keyword>
<evidence type="ECO:0000256" key="2">
    <source>
        <dbReference type="SAM" id="Phobius"/>
    </source>
</evidence>
<feature type="transmembrane region" description="Helical" evidence="2">
    <location>
        <begin position="50"/>
        <end position="69"/>
    </location>
</feature>
<keyword evidence="2" id="KW-1133">Transmembrane helix</keyword>
<evidence type="ECO:0000313" key="6">
    <source>
        <dbReference type="Proteomes" id="UP000198939"/>
    </source>
</evidence>
<evidence type="ECO:0000256" key="1">
    <source>
        <dbReference type="SAM" id="MobiDB-lite"/>
    </source>
</evidence>
<evidence type="ECO:0000313" key="5">
    <source>
        <dbReference type="Proteomes" id="UP000183063"/>
    </source>
</evidence>
<proteinExistence type="predicted"/>
<dbReference type="RefSeq" id="WP_072378747.1">
    <property type="nucleotide sequence ID" value="NZ_FNXB01000029.1"/>
</dbReference>
<keyword evidence="2" id="KW-0812">Transmembrane</keyword>
<gene>
    <name evidence="3" type="ORF">RTCCBAU85039_4545</name>
    <name evidence="4" type="ORF">SAMN05216228_102379</name>
</gene>
<feature type="region of interest" description="Disordered" evidence="1">
    <location>
        <begin position="1"/>
        <end position="22"/>
    </location>
</feature>
<sequence length="81" mass="8370">MANDELNAGFTGTPAEEPTGIRKATKAATDAVVRETTAVATGAADHPHTATTLVLTIGALAFGLGYLMGRSAAANDYSYWR</sequence>
<reference evidence="3" key="1">
    <citation type="submission" date="2016-10" db="EMBL/GenBank/DDBJ databases">
        <authorList>
            <person name="de Groot N.N."/>
        </authorList>
    </citation>
    <scope>NUCLEOTIDE SEQUENCE [LARGE SCALE GENOMIC DNA]</scope>
    <source>
        <strain evidence="3">CCBAU85039</strain>
    </source>
</reference>
<dbReference type="AlphaFoldDB" id="A0A1H8S5C0"/>
<reference evidence="5" key="2">
    <citation type="submission" date="2016-10" db="EMBL/GenBank/DDBJ databases">
        <authorList>
            <person name="Wibberg D."/>
        </authorList>
    </citation>
    <scope>NUCLEOTIDE SEQUENCE [LARGE SCALE GENOMIC DNA]</scope>
</reference>
<dbReference type="EMBL" id="FOCV01000023">
    <property type="protein sequence ID" value="SEO73825.1"/>
    <property type="molecule type" value="Genomic_DNA"/>
</dbReference>
<keyword evidence="6" id="KW-1185">Reference proteome</keyword>
<protein>
    <submittedName>
        <fullName evidence="3">Uncharacterized protein</fullName>
    </submittedName>
</protein>
<evidence type="ECO:0000313" key="3">
    <source>
        <dbReference type="EMBL" id="SEI10422.1"/>
    </source>
</evidence>
<reference evidence="4 6" key="3">
    <citation type="submission" date="2016-10" db="EMBL/GenBank/DDBJ databases">
        <authorList>
            <person name="Varghese N."/>
            <person name="Submissions S."/>
        </authorList>
    </citation>
    <scope>NUCLEOTIDE SEQUENCE [LARGE SCALE GENOMIC DNA]</scope>
    <source>
        <strain evidence="4 6">CGMCC 1.7071</strain>
    </source>
</reference>
<dbReference type="EMBL" id="FNXB01000029">
    <property type="protein sequence ID" value="SEI10422.1"/>
    <property type="molecule type" value="Genomic_DNA"/>
</dbReference>
<dbReference type="Proteomes" id="UP000198939">
    <property type="component" value="Unassembled WGS sequence"/>
</dbReference>
<dbReference type="OrthoDB" id="8283047at2"/>
<evidence type="ECO:0000313" key="4">
    <source>
        <dbReference type="EMBL" id="SEO73825.1"/>
    </source>
</evidence>
<accession>A0A1H8S5C0</accession>
<name>A0A1H8S5C0_9HYPH</name>